<evidence type="ECO:0000256" key="11">
    <source>
        <dbReference type="SAM" id="SignalP"/>
    </source>
</evidence>
<dbReference type="GO" id="GO:0004252">
    <property type="term" value="F:serine-type endopeptidase activity"/>
    <property type="evidence" value="ECO:0007669"/>
    <property type="project" value="InterPro"/>
</dbReference>
<evidence type="ECO:0000313" key="13">
    <source>
        <dbReference type="EMBL" id="CAB3227901.1"/>
    </source>
</evidence>
<dbReference type="PROSITE" id="PS50240">
    <property type="entry name" value="TRYPSIN_DOM"/>
    <property type="match status" value="1"/>
</dbReference>
<keyword evidence="6" id="KW-0720">Serine protease</keyword>
<evidence type="ECO:0000256" key="8">
    <source>
        <dbReference type="ARBA" id="ARBA00023240"/>
    </source>
</evidence>
<evidence type="ECO:0000256" key="3">
    <source>
        <dbReference type="ARBA" id="ARBA00022656"/>
    </source>
</evidence>
<comment type="subcellular location">
    <subcellularLocation>
        <location evidence="1">Secreted</location>
        <location evidence="1">Extracellular space</location>
    </subcellularLocation>
</comment>
<keyword evidence="8" id="KW-1199">Hemostasis impairing toxin</keyword>
<dbReference type="PANTHER" id="PTHR24276">
    <property type="entry name" value="POLYSERASE-RELATED"/>
    <property type="match status" value="1"/>
</dbReference>
<dbReference type="InterPro" id="IPR043504">
    <property type="entry name" value="Peptidase_S1_PA_chymotrypsin"/>
</dbReference>
<keyword evidence="3" id="KW-0800">Toxin</keyword>
<dbReference type="EMBL" id="CADEBC010000301">
    <property type="protein sequence ID" value="CAB3227901.1"/>
    <property type="molecule type" value="Genomic_DNA"/>
</dbReference>
<dbReference type="GO" id="GO:0005576">
    <property type="term" value="C:extracellular region"/>
    <property type="evidence" value="ECO:0007669"/>
    <property type="project" value="UniProtKB-SubCell"/>
</dbReference>
<dbReference type="Proteomes" id="UP000494106">
    <property type="component" value="Unassembled WGS sequence"/>
</dbReference>
<dbReference type="Gene3D" id="2.40.10.10">
    <property type="entry name" value="Trypsin-like serine proteases"/>
    <property type="match status" value="1"/>
</dbReference>
<dbReference type="PROSITE" id="PS51257">
    <property type="entry name" value="PROKAR_LIPOPROTEIN"/>
    <property type="match status" value="1"/>
</dbReference>
<evidence type="ECO:0000313" key="14">
    <source>
        <dbReference type="EMBL" id="CAB3228225.1"/>
    </source>
</evidence>
<keyword evidence="15" id="KW-1185">Reference proteome</keyword>
<keyword evidence="11" id="KW-0732">Signal</keyword>
<dbReference type="GO" id="GO:0090729">
    <property type="term" value="F:toxin activity"/>
    <property type="evidence" value="ECO:0007669"/>
    <property type="project" value="UniProtKB-KW"/>
</dbReference>
<dbReference type="SUPFAM" id="SSF50494">
    <property type="entry name" value="Trypsin-like serine proteases"/>
    <property type="match status" value="1"/>
</dbReference>
<evidence type="ECO:0000313" key="16">
    <source>
        <dbReference type="Proteomes" id="UP000494256"/>
    </source>
</evidence>
<gene>
    <name evidence="14" type="ORF">APLA_LOCUS3446</name>
    <name evidence="13" type="ORF">APLA_LOCUS3456</name>
</gene>
<protein>
    <recommendedName>
        <fullName evidence="12">Peptidase S1 domain-containing protein</fullName>
    </recommendedName>
</protein>
<dbReference type="PANTHER" id="PTHR24276:SF91">
    <property type="entry name" value="AT26814P-RELATED"/>
    <property type="match status" value="1"/>
</dbReference>
<comment type="similarity">
    <text evidence="2">Belongs to the peptidase S1 family.</text>
</comment>
<keyword evidence="7" id="KW-1015">Disulfide bond</keyword>
<dbReference type="InterPro" id="IPR018114">
    <property type="entry name" value="TRYPSIN_HIS"/>
</dbReference>
<dbReference type="PRINTS" id="PR00722">
    <property type="entry name" value="CHYMOTRYPSIN"/>
</dbReference>
<keyword evidence="4" id="KW-0645">Protease</keyword>
<dbReference type="EMBL" id="CADEBD010000282">
    <property type="protein sequence ID" value="CAB3228225.1"/>
    <property type="molecule type" value="Genomic_DNA"/>
</dbReference>
<evidence type="ECO:0000313" key="15">
    <source>
        <dbReference type="Proteomes" id="UP000494106"/>
    </source>
</evidence>
<feature type="domain" description="Peptidase S1" evidence="12">
    <location>
        <begin position="34"/>
        <end position="276"/>
    </location>
</feature>
<dbReference type="GO" id="GO:0006508">
    <property type="term" value="P:proteolysis"/>
    <property type="evidence" value="ECO:0007669"/>
    <property type="project" value="UniProtKB-KW"/>
</dbReference>
<dbReference type="Proteomes" id="UP000494256">
    <property type="component" value="Unassembled WGS sequence"/>
</dbReference>
<feature type="chain" id="PRO_5036272904" description="Peptidase S1 domain-containing protein" evidence="11">
    <location>
        <begin position="19"/>
        <end position="277"/>
    </location>
</feature>
<dbReference type="InterPro" id="IPR001314">
    <property type="entry name" value="Peptidase_S1A"/>
</dbReference>
<organism evidence="14 16">
    <name type="scientific">Arctia plantaginis</name>
    <name type="common">Wood tiger moth</name>
    <name type="synonym">Phalaena plantaginis</name>
    <dbReference type="NCBI Taxonomy" id="874455"/>
    <lineage>
        <taxon>Eukaryota</taxon>
        <taxon>Metazoa</taxon>
        <taxon>Ecdysozoa</taxon>
        <taxon>Arthropoda</taxon>
        <taxon>Hexapoda</taxon>
        <taxon>Insecta</taxon>
        <taxon>Pterygota</taxon>
        <taxon>Neoptera</taxon>
        <taxon>Endopterygota</taxon>
        <taxon>Lepidoptera</taxon>
        <taxon>Glossata</taxon>
        <taxon>Ditrysia</taxon>
        <taxon>Noctuoidea</taxon>
        <taxon>Erebidae</taxon>
        <taxon>Arctiinae</taxon>
        <taxon>Arctia</taxon>
    </lineage>
</organism>
<dbReference type="CDD" id="cd00190">
    <property type="entry name" value="Tryp_SPc"/>
    <property type="match status" value="1"/>
</dbReference>
<evidence type="ECO:0000256" key="4">
    <source>
        <dbReference type="ARBA" id="ARBA00022670"/>
    </source>
</evidence>
<accession>A0A8S0Z6I5</accession>
<evidence type="ECO:0000256" key="2">
    <source>
        <dbReference type="ARBA" id="ARBA00007664"/>
    </source>
</evidence>
<evidence type="ECO:0000256" key="9">
    <source>
        <dbReference type="ARBA" id="ARBA00055534"/>
    </source>
</evidence>
<evidence type="ECO:0000259" key="12">
    <source>
        <dbReference type="PROSITE" id="PS50240"/>
    </source>
</evidence>
<keyword evidence="5" id="KW-0378">Hydrolase</keyword>
<dbReference type="AlphaFoldDB" id="A0A8S0Z6I5"/>
<evidence type="ECO:0000256" key="1">
    <source>
        <dbReference type="ARBA" id="ARBA00004239"/>
    </source>
</evidence>
<comment type="function">
    <text evidence="9">Fibrinolytic activity; shows preferential cleavage of Arg-Gly bonds in all three fibrinogen chains. Contact with the caterpillars causes severe bleeding, due the anticoagulant effect of the protein.</text>
</comment>
<dbReference type="OrthoDB" id="5565075at2759"/>
<evidence type="ECO:0000256" key="10">
    <source>
        <dbReference type="ARBA" id="ARBA00084094"/>
    </source>
</evidence>
<feature type="signal peptide" evidence="11">
    <location>
        <begin position="1"/>
        <end position="18"/>
    </location>
</feature>
<sequence length="277" mass="29753">MDYKTGLLLVTLLVGCFALPTPENGSLFRVDPRIVGGTVAAPGSHPHMAALTRGLLIRSFVCGGSIISPRTILTAAHCIINNIDRNGGITGNMRVTVGTNRWNRGGTELHLTRGVMHPEYNHNTIKNDVAVLIASINIQYSSLVQPASLSYAFINENLPVRAAGWGAVRAFGPAQDELLEVDLTSLTPQQCEDDMRTFVIQNNIRSPPALDTGIEICTFHGPGLGVCQGDSGSALRRIDNRQQIGVVSWGFPCARGAPDVYARVSSFEIFITSNTLG</sequence>
<evidence type="ECO:0000256" key="6">
    <source>
        <dbReference type="ARBA" id="ARBA00022825"/>
    </source>
</evidence>
<keyword evidence="10" id="KW-1205">Fibrinolytic toxin</keyword>
<dbReference type="Pfam" id="PF00089">
    <property type="entry name" value="Trypsin"/>
    <property type="match status" value="1"/>
</dbReference>
<evidence type="ECO:0000256" key="7">
    <source>
        <dbReference type="ARBA" id="ARBA00023157"/>
    </source>
</evidence>
<name>A0A8S0Z6I5_ARCPL</name>
<comment type="caution">
    <text evidence="14">The sequence shown here is derived from an EMBL/GenBank/DDBJ whole genome shotgun (WGS) entry which is preliminary data.</text>
</comment>
<dbReference type="InterPro" id="IPR050430">
    <property type="entry name" value="Peptidase_S1"/>
</dbReference>
<dbReference type="PROSITE" id="PS00134">
    <property type="entry name" value="TRYPSIN_HIS"/>
    <property type="match status" value="1"/>
</dbReference>
<dbReference type="InterPro" id="IPR001254">
    <property type="entry name" value="Trypsin_dom"/>
</dbReference>
<reference evidence="15 16" key="1">
    <citation type="submission" date="2020-04" db="EMBL/GenBank/DDBJ databases">
        <authorList>
            <person name="Wallbank WR R."/>
            <person name="Pardo Diaz C."/>
            <person name="Kozak K."/>
            <person name="Martin S."/>
            <person name="Jiggins C."/>
            <person name="Moest M."/>
            <person name="Warren A I."/>
            <person name="Byers J.R.P. K."/>
            <person name="Montejo-Kovacevich G."/>
            <person name="Yen C E."/>
        </authorList>
    </citation>
    <scope>NUCLEOTIDE SEQUENCE [LARGE SCALE GENOMIC DNA]</scope>
</reference>
<dbReference type="SMART" id="SM00020">
    <property type="entry name" value="Tryp_SPc"/>
    <property type="match status" value="1"/>
</dbReference>
<proteinExistence type="inferred from homology"/>
<dbReference type="InterPro" id="IPR009003">
    <property type="entry name" value="Peptidase_S1_PA"/>
</dbReference>
<dbReference type="FunFam" id="2.40.10.10:FF:000068">
    <property type="entry name" value="transmembrane protease serine 2"/>
    <property type="match status" value="1"/>
</dbReference>
<evidence type="ECO:0000256" key="5">
    <source>
        <dbReference type="ARBA" id="ARBA00022801"/>
    </source>
</evidence>